<protein>
    <submittedName>
        <fullName evidence="3">Alpha-glucosidase</fullName>
    </submittedName>
</protein>
<accession>A0ABS7XR59</accession>
<dbReference type="EMBL" id="JAIUJR010000004">
    <property type="protein sequence ID" value="MCA0132493.1"/>
    <property type="molecule type" value="Genomic_DNA"/>
</dbReference>
<dbReference type="Gene3D" id="3.90.400.10">
    <property type="entry name" value="Oligo-1,6-glucosidase, Domain 2"/>
    <property type="match status" value="1"/>
</dbReference>
<feature type="domain" description="Glycosyl hydrolase family 13 catalytic" evidence="2">
    <location>
        <begin position="13"/>
        <end position="419"/>
    </location>
</feature>
<dbReference type="NCBIfam" id="NF008183">
    <property type="entry name" value="PRK10933.1"/>
    <property type="match status" value="1"/>
</dbReference>
<sequence length="553" mass="64834">MKKTWWKEGIVYQIYPRSFNDTSGNGIGDIPGIIEKLDYIKSLGVDIIWLCPVYESPNDDNGYDISDYRSISKEFGGSEAFDELLEQMHFRGLKLVMDLVLNHSSDEHYWFQESLKSKDNPYRDYYFWRPAKNGNVPNNWVSFFSGSAWLKDDITDEYFLHLFTKKQPDLNWENPKVREEIHDIVDFWCKKGVDGFRMDVISLISKKLDFPDTAYPEDYGKTIKNYYANGPRIHEYLQELNRKVLSKYDIMTVGEGPGIDLSNGLDYVDEDREELNMIFHFDHMFIDNGVGGKYDPIDVPLSKFKKVFSDWDEKLKNKGWGSIFLGNHDFSRMVSRFGNDNKLYHSTSAKLLAMLLLTMRGTTYIYQGDEIGMTNVAYPSIDDYNDVETLGSWNQALKRGDDMDEYLKLVHRQSRDNARTPMQWNTKKNAGFSDIQPWLKVNPNYVDINVESQEQDENSILNFYRKMVTYRKANKVLVYGDYECVDEADENLYVYRRWNSEQSYVILLNFSDSYQAIAYEDLNLESTELAISNYLESHSTSQLRPWEAQLRKY</sequence>
<reference evidence="4" key="1">
    <citation type="submission" date="2023-07" db="EMBL/GenBank/DDBJ databases">
        <authorList>
            <person name="Yue Y."/>
        </authorList>
    </citation>
    <scope>NUCLEOTIDE SEQUENCE [LARGE SCALE GENOMIC DNA]</scope>
    <source>
        <strain evidence="4">D23</strain>
    </source>
</reference>
<dbReference type="InterPro" id="IPR006047">
    <property type="entry name" value="GH13_cat_dom"/>
</dbReference>
<comment type="caution">
    <text evidence="3">The sequence shown here is derived from an EMBL/GenBank/DDBJ whole genome shotgun (WGS) entry which is preliminary data.</text>
</comment>
<gene>
    <name evidence="3" type="ORF">LBU54_07845</name>
</gene>
<dbReference type="Gene3D" id="2.60.40.1180">
    <property type="entry name" value="Golgi alpha-mannosidase II"/>
    <property type="match status" value="1"/>
</dbReference>
<dbReference type="InterPro" id="IPR013780">
    <property type="entry name" value="Glyco_hydro_b"/>
</dbReference>
<proteinExistence type="predicted"/>
<dbReference type="RefSeq" id="WP_224528064.1">
    <property type="nucleotide sequence ID" value="NZ_JAIUJR010000004.1"/>
</dbReference>
<dbReference type="Proteomes" id="UP001198901">
    <property type="component" value="Unassembled WGS sequence"/>
</dbReference>
<evidence type="ECO:0000313" key="4">
    <source>
        <dbReference type="Proteomes" id="UP001198901"/>
    </source>
</evidence>
<dbReference type="SUPFAM" id="SSF51011">
    <property type="entry name" value="Glycosyl hydrolase domain"/>
    <property type="match status" value="1"/>
</dbReference>
<dbReference type="InterPro" id="IPR045857">
    <property type="entry name" value="O16G_dom_2"/>
</dbReference>
<evidence type="ECO:0000259" key="2">
    <source>
        <dbReference type="SMART" id="SM00642"/>
    </source>
</evidence>
<evidence type="ECO:0000313" key="3">
    <source>
        <dbReference type="EMBL" id="MCA0132493.1"/>
    </source>
</evidence>
<dbReference type="Gene3D" id="3.20.20.80">
    <property type="entry name" value="Glycosidases"/>
    <property type="match status" value="1"/>
</dbReference>
<dbReference type="Pfam" id="PF00128">
    <property type="entry name" value="Alpha-amylase"/>
    <property type="match status" value="1"/>
</dbReference>
<organism evidence="3 4">
    <name type="scientific">Winogradskyella alexanderae</name>
    <dbReference type="NCBI Taxonomy" id="2877123"/>
    <lineage>
        <taxon>Bacteria</taxon>
        <taxon>Pseudomonadati</taxon>
        <taxon>Bacteroidota</taxon>
        <taxon>Flavobacteriia</taxon>
        <taxon>Flavobacteriales</taxon>
        <taxon>Flavobacteriaceae</taxon>
        <taxon>Winogradskyella</taxon>
    </lineage>
</organism>
<dbReference type="PANTHER" id="PTHR10357">
    <property type="entry name" value="ALPHA-AMYLASE FAMILY MEMBER"/>
    <property type="match status" value="1"/>
</dbReference>
<dbReference type="PANTHER" id="PTHR10357:SF184">
    <property type="entry name" value="OLIGO-1,6-GLUCOSIDASE 1"/>
    <property type="match status" value="1"/>
</dbReference>
<evidence type="ECO:0000256" key="1">
    <source>
        <dbReference type="ARBA" id="ARBA00022801"/>
    </source>
</evidence>
<keyword evidence="1" id="KW-0378">Hydrolase</keyword>
<dbReference type="CDD" id="cd11333">
    <property type="entry name" value="AmyAc_SI_OligoGlu_DGase"/>
    <property type="match status" value="1"/>
</dbReference>
<dbReference type="SUPFAM" id="SSF51445">
    <property type="entry name" value="(Trans)glycosidases"/>
    <property type="match status" value="1"/>
</dbReference>
<dbReference type="SMART" id="SM00642">
    <property type="entry name" value="Aamy"/>
    <property type="match status" value="1"/>
</dbReference>
<name>A0ABS7XR59_9FLAO</name>
<dbReference type="InterPro" id="IPR017853">
    <property type="entry name" value="GH"/>
</dbReference>
<keyword evidence="4" id="KW-1185">Reference proteome</keyword>